<dbReference type="InterPro" id="IPR027417">
    <property type="entry name" value="P-loop_NTPase"/>
</dbReference>
<gene>
    <name evidence="3" type="ORF">E6O75_ATG05558</name>
</gene>
<name>A0A4Z1PGP8_9PEZI</name>
<dbReference type="STRING" id="86259.A0A4Z1PGP8"/>
<comment type="caution">
    <text evidence="3">The sequence shown here is derived from an EMBL/GenBank/DDBJ whole genome shotgun (WGS) entry which is preliminary data.</text>
</comment>
<dbReference type="Proteomes" id="UP000298493">
    <property type="component" value="Unassembled WGS sequence"/>
</dbReference>
<dbReference type="PROSITE" id="PS51419">
    <property type="entry name" value="RAB"/>
    <property type="match status" value="1"/>
</dbReference>
<reference evidence="3 4" key="1">
    <citation type="submission" date="2019-04" db="EMBL/GenBank/DDBJ databases">
        <title>High contiguity whole genome sequence and gene annotation resource for two Venturia nashicola isolates.</title>
        <authorList>
            <person name="Prokchorchik M."/>
            <person name="Won K."/>
            <person name="Lee Y."/>
            <person name="Choi E.D."/>
            <person name="Segonzac C."/>
            <person name="Sohn K.H."/>
        </authorList>
    </citation>
    <scope>NUCLEOTIDE SEQUENCE [LARGE SCALE GENOMIC DNA]</scope>
    <source>
        <strain evidence="3 4">PRI2</strain>
    </source>
</reference>
<dbReference type="PROSITE" id="PS51420">
    <property type="entry name" value="RHO"/>
    <property type="match status" value="1"/>
</dbReference>
<evidence type="ECO:0000313" key="3">
    <source>
        <dbReference type="EMBL" id="TID20794.1"/>
    </source>
</evidence>
<keyword evidence="4" id="KW-1185">Reference proteome</keyword>
<organism evidence="3 4">
    <name type="scientific">Venturia nashicola</name>
    <dbReference type="NCBI Taxonomy" id="86259"/>
    <lineage>
        <taxon>Eukaryota</taxon>
        <taxon>Fungi</taxon>
        <taxon>Dikarya</taxon>
        <taxon>Ascomycota</taxon>
        <taxon>Pezizomycotina</taxon>
        <taxon>Dothideomycetes</taxon>
        <taxon>Pleosporomycetidae</taxon>
        <taxon>Venturiales</taxon>
        <taxon>Venturiaceae</taxon>
        <taxon>Venturia</taxon>
    </lineage>
</organism>
<dbReference type="InterPro" id="IPR003578">
    <property type="entry name" value="Small_GTPase_Rho"/>
</dbReference>
<dbReference type="SMART" id="SM00175">
    <property type="entry name" value="RAB"/>
    <property type="match status" value="1"/>
</dbReference>
<evidence type="ECO:0000256" key="1">
    <source>
        <dbReference type="ARBA" id="ARBA00022741"/>
    </source>
</evidence>
<dbReference type="EMBL" id="SNSC02000010">
    <property type="protein sequence ID" value="TID20794.1"/>
    <property type="molecule type" value="Genomic_DNA"/>
</dbReference>
<keyword evidence="3" id="KW-0378">Hydrolase</keyword>
<accession>A0A4Z1PGP8</accession>
<proteinExistence type="predicted"/>
<dbReference type="PANTHER" id="PTHR24072">
    <property type="entry name" value="RHO FAMILY GTPASE"/>
    <property type="match status" value="1"/>
</dbReference>
<dbReference type="AlphaFoldDB" id="A0A4Z1PGP8"/>
<dbReference type="PRINTS" id="PR00449">
    <property type="entry name" value="RASTRNSFRMNG"/>
</dbReference>
<dbReference type="GO" id="GO:0005525">
    <property type="term" value="F:GTP binding"/>
    <property type="evidence" value="ECO:0007669"/>
    <property type="project" value="UniProtKB-KW"/>
</dbReference>
<protein>
    <submittedName>
        <fullName evidence="3">P-loop containing nucleoside triphosphate hydrolase protein</fullName>
    </submittedName>
</protein>
<dbReference type="Gene3D" id="3.40.50.300">
    <property type="entry name" value="P-loop containing nucleotide triphosphate hydrolases"/>
    <property type="match status" value="1"/>
</dbReference>
<dbReference type="SMART" id="SM00174">
    <property type="entry name" value="RHO"/>
    <property type="match status" value="1"/>
</dbReference>
<dbReference type="GO" id="GO:0007264">
    <property type="term" value="P:small GTPase-mediated signal transduction"/>
    <property type="evidence" value="ECO:0007669"/>
    <property type="project" value="InterPro"/>
</dbReference>
<keyword evidence="1" id="KW-0547">Nucleotide-binding</keyword>
<keyword evidence="2" id="KW-0342">GTP-binding</keyword>
<dbReference type="GO" id="GO:0003924">
    <property type="term" value="F:GTPase activity"/>
    <property type="evidence" value="ECO:0007669"/>
    <property type="project" value="InterPro"/>
</dbReference>
<sequence>MSSYENGDGPTVSILLLGDDEVGKSTFLSRLALGARSLQPILRVEPQPASQLPILRDLDQPFVFDIKMYNRPYRFEFYDTSSPQNYTLLRPDVLILCYDVTRRSTLYSLQTEWKSTIEGNFNYNEQIPVVVLGLKRDLRKEWTQEERDAGRLGESVMPQEGLRVSQEMRCDRYAECSALTGELCREVLEDIARTAAKTTTSSGGRTEGGCLLM</sequence>
<evidence type="ECO:0000313" key="4">
    <source>
        <dbReference type="Proteomes" id="UP000298493"/>
    </source>
</evidence>
<evidence type="ECO:0000256" key="2">
    <source>
        <dbReference type="ARBA" id="ARBA00023134"/>
    </source>
</evidence>
<dbReference type="Pfam" id="PF00071">
    <property type="entry name" value="Ras"/>
    <property type="match status" value="1"/>
</dbReference>
<dbReference type="InterPro" id="IPR001806">
    <property type="entry name" value="Small_GTPase"/>
</dbReference>
<dbReference type="SUPFAM" id="SSF52540">
    <property type="entry name" value="P-loop containing nucleoside triphosphate hydrolases"/>
    <property type="match status" value="1"/>
</dbReference>